<evidence type="ECO:0000313" key="4">
    <source>
        <dbReference type="EMBL" id="MBB5108398.1"/>
    </source>
</evidence>
<keyword evidence="2" id="KW-0233">DNA recombination</keyword>
<feature type="region of interest" description="Disordered" evidence="3">
    <location>
        <begin position="148"/>
        <end position="171"/>
    </location>
</feature>
<dbReference type="RefSeq" id="WP_150509847.1">
    <property type="nucleotide sequence ID" value="NZ_BMSQ01000020.1"/>
</dbReference>
<dbReference type="GO" id="GO:0015074">
    <property type="term" value="P:DNA integration"/>
    <property type="evidence" value="ECO:0007669"/>
    <property type="project" value="InterPro"/>
</dbReference>
<dbReference type="InterPro" id="IPR013762">
    <property type="entry name" value="Integrase-like_cat_sf"/>
</dbReference>
<evidence type="ECO:0000256" key="1">
    <source>
        <dbReference type="ARBA" id="ARBA00023125"/>
    </source>
</evidence>
<evidence type="ECO:0000256" key="3">
    <source>
        <dbReference type="SAM" id="MobiDB-lite"/>
    </source>
</evidence>
<dbReference type="GO" id="GO:0006310">
    <property type="term" value="P:DNA recombination"/>
    <property type="evidence" value="ECO:0007669"/>
    <property type="project" value="UniProtKB-KW"/>
</dbReference>
<dbReference type="InterPro" id="IPR011010">
    <property type="entry name" value="DNA_brk_join_enz"/>
</dbReference>
<sequence>MAYTEWRGNTCRVVWNTGKKDERGKWIYDQQGGFTDESEAKKYGLDREADIRNDRYISRRDGSVLMKVYCKTWPDTQDVGHLRKRAIKSMIRLYIEPRWGDTAVGDIKPSSYRAWKMWIEGQSHIGEGYGREILGTFSMMMDDAVEDGLRQSSPVQKKRRRGKYRKKKRERKRNMHMEDVFQLACNGLMFWGFPGFVYEFMMPFQGMRPAELYALRREYCHPYWPASDPLDDPEEEDREERHADDLLRYGPDLMPALRVQWQHQREDGVLGLHPPKYESQRALVLPPFLAELLVMLLSSHDSEWVFLSINNGLLANANFTYHYWRPIADGRPASEEFPRIRLGQEQLVVSRRPLPEIPAVPNWAGKRQYLKRHGQKEWLDEDGHSRIASESRMGHEVAGVEGLYANVTPEMERRIMETLQMRWYRFVVTLPESWKPPPSPTPLPVDLSEWMKLQVKEAKAALG</sequence>
<keyword evidence="7" id="KW-1185">Reference proteome</keyword>
<dbReference type="KEGG" id="sspb:CP982_07830"/>
<dbReference type="OrthoDB" id="4529782at2"/>
<dbReference type="AlphaFoldDB" id="A0A5P2X897"/>
<dbReference type="GO" id="GO:0003677">
    <property type="term" value="F:DNA binding"/>
    <property type="evidence" value="ECO:0007669"/>
    <property type="project" value="UniProtKB-KW"/>
</dbReference>
<keyword evidence="1" id="KW-0238">DNA-binding</keyword>
<dbReference type="InterPro" id="IPR010998">
    <property type="entry name" value="Integrase_recombinase_N"/>
</dbReference>
<gene>
    <name evidence="5" type="ORF">CP982_07830</name>
    <name evidence="4" type="ORF">FHS40_007519</name>
</gene>
<evidence type="ECO:0000313" key="6">
    <source>
        <dbReference type="Proteomes" id="UP000326505"/>
    </source>
</evidence>
<dbReference type="Gene3D" id="1.10.150.130">
    <property type="match status" value="1"/>
</dbReference>
<evidence type="ECO:0000313" key="5">
    <source>
        <dbReference type="EMBL" id="QEV58642.1"/>
    </source>
</evidence>
<reference evidence="4 7" key="2">
    <citation type="submission" date="2020-08" db="EMBL/GenBank/DDBJ databases">
        <title>Genomic Encyclopedia of Type Strains, Phase III (KMG-III): the genomes of soil and plant-associated and newly described type strains.</title>
        <authorList>
            <person name="Whitman W."/>
        </authorList>
    </citation>
    <scope>NUCLEOTIDE SEQUENCE [LARGE SCALE GENOMIC DNA]</scope>
    <source>
        <strain evidence="4 7">CECT 3146</strain>
    </source>
</reference>
<dbReference type="SUPFAM" id="SSF56349">
    <property type="entry name" value="DNA breaking-rejoining enzymes"/>
    <property type="match status" value="2"/>
</dbReference>
<feature type="compositionally biased region" description="Basic residues" evidence="3">
    <location>
        <begin position="156"/>
        <end position="171"/>
    </location>
</feature>
<protein>
    <submittedName>
        <fullName evidence="5">Integrase</fullName>
    </submittedName>
</protein>
<organism evidence="5 6">
    <name type="scientific">Streptomyces spectabilis</name>
    <dbReference type="NCBI Taxonomy" id="68270"/>
    <lineage>
        <taxon>Bacteria</taxon>
        <taxon>Bacillati</taxon>
        <taxon>Actinomycetota</taxon>
        <taxon>Actinomycetes</taxon>
        <taxon>Kitasatosporales</taxon>
        <taxon>Streptomycetaceae</taxon>
        <taxon>Streptomyces</taxon>
    </lineage>
</organism>
<dbReference type="EMBL" id="CP023690">
    <property type="protein sequence ID" value="QEV58642.1"/>
    <property type="molecule type" value="Genomic_DNA"/>
</dbReference>
<proteinExistence type="predicted"/>
<evidence type="ECO:0000256" key="2">
    <source>
        <dbReference type="ARBA" id="ARBA00023172"/>
    </source>
</evidence>
<name>A0A5P2X897_STRST</name>
<dbReference type="EMBL" id="JACHJD010000018">
    <property type="protein sequence ID" value="MBB5108398.1"/>
    <property type="molecule type" value="Genomic_DNA"/>
</dbReference>
<evidence type="ECO:0000313" key="7">
    <source>
        <dbReference type="Proteomes" id="UP000549009"/>
    </source>
</evidence>
<reference evidence="5 6" key="1">
    <citation type="submission" date="2017-09" db="EMBL/GenBank/DDBJ databases">
        <authorList>
            <person name="Lee N."/>
            <person name="Cho B.-K."/>
        </authorList>
    </citation>
    <scope>NUCLEOTIDE SEQUENCE [LARGE SCALE GENOMIC DNA]</scope>
    <source>
        <strain evidence="5 6">ATCC 27465</strain>
    </source>
</reference>
<dbReference type="Proteomes" id="UP000326505">
    <property type="component" value="Chromosome"/>
</dbReference>
<dbReference type="Gene3D" id="1.10.443.10">
    <property type="entry name" value="Intergrase catalytic core"/>
    <property type="match status" value="1"/>
</dbReference>
<dbReference type="Proteomes" id="UP000549009">
    <property type="component" value="Unassembled WGS sequence"/>
</dbReference>
<accession>A0A5P2X897</accession>